<feature type="domain" description="Bacteriophage T5 Orf172 DNA-binding" evidence="1">
    <location>
        <begin position="14"/>
        <end position="94"/>
    </location>
</feature>
<dbReference type="Proteomes" id="UP000192796">
    <property type="component" value="Unassembled WGS sequence"/>
</dbReference>
<dbReference type="RefSeq" id="WP_081151767.1">
    <property type="nucleotide sequence ID" value="NZ_LVYD01000058.1"/>
</dbReference>
<organism evidence="2 3">
    <name type="scientific">Niastella vici</name>
    <dbReference type="NCBI Taxonomy" id="1703345"/>
    <lineage>
        <taxon>Bacteria</taxon>
        <taxon>Pseudomonadati</taxon>
        <taxon>Bacteroidota</taxon>
        <taxon>Chitinophagia</taxon>
        <taxon>Chitinophagales</taxon>
        <taxon>Chitinophagaceae</taxon>
        <taxon>Niastella</taxon>
    </lineage>
</organism>
<evidence type="ECO:0000313" key="3">
    <source>
        <dbReference type="Proteomes" id="UP000192796"/>
    </source>
</evidence>
<proteinExistence type="predicted"/>
<dbReference type="OrthoDB" id="1312564at2"/>
<sequence length="206" mass="23260">MENTQGIVYILTNPAIPNMIKIGMTSQEDVKLRMAQLYNSGVPLPFECVYAAKVSNFEKVEKALHIAFGPDRVNPKREFFAIDPGQAIAIIKLMEIEDVTPKVANEKEEVDEVDREAGVEYARKNRPRFNFNDMNIPIGSELVSVANGEVVTVASDRTVRFRGDETSLTNATRIILENGYHVAPGPYWTYNGKKLRDIYNETYPMQ</sequence>
<dbReference type="InterPro" id="IPR018306">
    <property type="entry name" value="Phage_T5_Orf172_DNA-bd"/>
</dbReference>
<keyword evidence="3" id="KW-1185">Reference proteome</keyword>
<dbReference type="SMART" id="SM00974">
    <property type="entry name" value="T5orf172"/>
    <property type="match status" value="1"/>
</dbReference>
<evidence type="ECO:0000313" key="2">
    <source>
        <dbReference type="EMBL" id="OQP61245.1"/>
    </source>
</evidence>
<accession>A0A1V9FS99</accession>
<name>A0A1V9FS99_9BACT</name>
<reference evidence="2 3" key="1">
    <citation type="submission" date="2016-03" db="EMBL/GenBank/DDBJ databases">
        <title>Niastella vici sp. nov., isolated from farmland soil.</title>
        <authorList>
            <person name="Chen L."/>
            <person name="Wang D."/>
            <person name="Yang S."/>
            <person name="Wang G."/>
        </authorList>
    </citation>
    <scope>NUCLEOTIDE SEQUENCE [LARGE SCALE GENOMIC DNA]</scope>
    <source>
        <strain evidence="2 3">DJ57</strain>
    </source>
</reference>
<gene>
    <name evidence="2" type="ORF">A3860_05905</name>
</gene>
<comment type="caution">
    <text evidence="2">The sequence shown here is derived from an EMBL/GenBank/DDBJ whole genome shotgun (WGS) entry which is preliminary data.</text>
</comment>
<dbReference type="Pfam" id="PF10544">
    <property type="entry name" value="T5orf172"/>
    <property type="match status" value="1"/>
</dbReference>
<dbReference type="STRING" id="1703345.A3860_05905"/>
<dbReference type="EMBL" id="LVYD01000058">
    <property type="protein sequence ID" value="OQP61245.1"/>
    <property type="molecule type" value="Genomic_DNA"/>
</dbReference>
<dbReference type="AlphaFoldDB" id="A0A1V9FS99"/>
<evidence type="ECO:0000259" key="1">
    <source>
        <dbReference type="SMART" id="SM00974"/>
    </source>
</evidence>
<protein>
    <recommendedName>
        <fullName evidence="1">Bacteriophage T5 Orf172 DNA-binding domain-containing protein</fullName>
    </recommendedName>
</protein>